<reference evidence="1" key="2">
    <citation type="submission" date="2021-01" db="EMBL/GenBank/DDBJ databases">
        <authorList>
            <person name="Schikora-Tamarit M.A."/>
        </authorList>
    </citation>
    <scope>NUCLEOTIDE SEQUENCE</scope>
    <source>
        <strain evidence="1">CBS2887</strain>
    </source>
</reference>
<keyword evidence="2" id="KW-1185">Reference proteome</keyword>
<dbReference type="Proteomes" id="UP000774326">
    <property type="component" value="Unassembled WGS sequence"/>
</dbReference>
<reference evidence="1" key="1">
    <citation type="journal article" date="2021" name="Open Biol.">
        <title>Shared evolutionary footprints suggest mitochondrial oxidative damage underlies multiple complex I losses in fungi.</title>
        <authorList>
            <person name="Schikora-Tamarit M.A."/>
            <person name="Marcet-Houben M."/>
            <person name="Nosek J."/>
            <person name="Gabaldon T."/>
        </authorList>
    </citation>
    <scope>NUCLEOTIDE SEQUENCE</scope>
    <source>
        <strain evidence="1">CBS2887</strain>
    </source>
</reference>
<evidence type="ECO:0000313" key="1">
    <source>
        <dbReference type="EMBL" id="KAH3684902.1"/>
    </source>
</evidence>
<proteinExistence type="predicted"/>
<comment type="caution">
    <text evidence="1">The sequence shown here is derived from an EMBL/GenBank/DDBJ whole genome shotgun (WGS) entry which is preliminary data.</text>
</comment>
<accession>A0A9P8Q5V5</accession>
<gene>
    <name evidence="1" type="ORF">WICPIJ_004126</name>
</gene>
<evidence type="ECO:0000313" key="2">
    <source>
        <dbReference type="Proteomes" id="UP000774326"/>
    </source>
</evidence>
<sequence>MICTDLLNIQEFSGVKKFQELKVTPDNLQLLIIDDSGNFRVLNFKSLWSEHSIDQDLQSLKVLKSFAVYCSSVNVN</sequence>
<organism evidence="1 2">
    <name type="scientific">Wickerhamomyces pijperi</name>
    <name type="common">Yeast</name>
    <name type="synonym">Pichia pijperi</name>
    <dbReference type="NCBI Taxonomy" id="599730"/>
    <lineage>
        <taxon>Eukaryota</taxon>
        <taxon>Fungi</taxon>
        <taxon>Dikarya</taxon>
        <taxon>Ascomycota</taxon>
        <taxon>Saccharomycotina</taxon>
        <taxon>Saccharomycetes</taxon>
        <taxon>Phaffomycetales</taxon>
        <taxon>Wickerhamomycetaceae</taxon>
        <taxon>Wickerhamomyces</taxon>
    </lineage>
</organism>
<name>A0A9P8Q5V5_WICPI</name>
<protein>
    <submittedName>
        <fullName evidence="1">Uncharacterized protein</fullName>
    </submittedName>
</protein>
<dbReference type="EMBL" id="JAEUBG010002274">
    <property type="protein sequence ID" value="KAH3684902.1"/>
    <property type="molecule type" value="Genomic_DNA"/>
</dbReference>
<dbReference type="AlphaFoldDB" id="A0A9P8Q5V5"/>